<dbReference type="Pfam" id="PF12796">
    <property type="entry name" value="Ank_2"/>
    <property type="match status" value="3"/>
</dbReference>
<dbReference type="PANTHER" id="PTHR24193">
    <property type="entry name" value="ANKYRIN REPEAT PROTEIN"/>
    <property type="match status" value="1"/>
</dbReference>
<dbReference type="PANTHER" id="PTHR24193:SF121">
    <property type="entry name" value="ADA2A-CONTAINING COMPLEX COMPONENT 3, ISOFORM D"/>
    <property type="match status" value="1"/>
</dbReference>
<dbReference type="SUPFAM" id="SSF48403">
    <property type="entry name" value="Ankyrin repeat"/>
    <property type="match status" value="1"/>
</dbReference>
<dbReference type="SMART" id="SM00248">
    <property type="entry name" value="ANK"/>
    <property type="match status" value="8"/>
</dbReference>
<feature type="repeat" description="ANK" evidence="3">
    <location>
        <begin position="170"/>
        <end position="202"/>
    </location>
</feature>
<feature type="repeat" description="ANK" evidence="3">
    <location>
        <begin position="137"/>
        <end position="169"/>
    </location>
</feature>
<dbReference type="PROSITE" id="PS50297">
    <property type="entry name" value="ANK_REP_REGION"/>
    <property type="match status" value="4"/>
</dbReference>
<evidence type="ECO:0000313" key="4">
    <source>
        <dbReference type="EMBL" id="KAK7873727.1"/>
    </source>
</evidence>
<protein>
    <submittedName>
        <fullName evidence="4">Uncharacterized protein</fullName>
    </submittedName>
</protein>
<evidence type="ECO:0000256" key="2">
    <source>
        <dbReference type="ARBA" id="ARBA00023043"/>
    </source>
</evidence>
<dbReference type="Gene3D" id="1.25.40.20">
    <property type="entry name" value="Ankyrin repeat-containing domain"/>
    <property type="match status" value="3"/>
</dbReference>
<dbReference type="EMBL" id="JAZDUA010000010">
    <property type="protein sequence ID" value="KAK7873727.1"/>
    <property type="molecule type" value="Genomic_DNA"/>
</dbReference>
<dbReference type="InterPro" id="IPR050663">
    <property type="entry name" value="Ankyrin-SOCS_Box"/>
</dbReference>
<dbReference type="InterPro" id="IPR036770">
    <property type="entry name" value="Ankyrin_rpt-contain_sf"/>
</dbReference>
<feature type="repeat" description="ANK" evidence="3">
    <location>
        <begin position="104"/>
        <end position="136"/>
    </location>
</feature>
<proteinExistence type="predicted"/>
<reference evidence="4 5" key="1">
    <citation type="submission" date="2024-03" db="EMBL/GenBank/DDBJ databases">
        <title>The genome assembly and annotation of the cricket Gryllus longicercus Weissman &amp; Gray.</title>
        <authorList>
            <person name="Szrajer S."/>
            <person name="Gray D."/>
            <person name="Ylla G."/>
        </authorList>
    </citation>
    <scope>NUCLEOTIDE SEQUENCE [LARGE SCALE GENOMIC DNA]</scope>
    <source>
        <strain evidence="4">DAG 2021-001</strain>
        <tissue evidence="4">Whole body minus gut</tissue>
    </source>
</reference>
<dbReference type="PRINTS" id="PR01415">
    <property type="entry name" value="ANKYRIN"/>
</dbReference>
<dbReference type="InterPro" id="IPR002110">
    <property type="entry name" value="Ankyrin_rpt"/>
</dbReference>
<name>A0AAN9W743_9ORTH</name>
<feature type="repeat" description="ANK" evidence="3">
    <location>
        <begin position="357"/>
        <end position="389"/>
    </location>
</feature>
<feature type="repeat" description="ANK" evidence="3">
    <location>
        <begin position="390"/>
        <end position="422"/>
    </location>
</feature>
<gene>
    <name evidence="4" type="ORF">R5R35_013259</name>
</gene>
<sequence length="445" mass="46843">MADQRSVVSQTNSTEALARLDLMESRVTLLEESVGRAVGTLMPKVDSLLSGRAIVVPSESSTSISAILPMSILNLAELGDGEALLQLAADEQVDFQSFSERTKKGDTALHLAASNGHVKAVMVLVGAVVKVDAPGHRLRTPLHCAAAHGHLAVAQRLLLAGAQVDAKDADGHTPLGLAARQGNVDVANFLLQKGARLNVEVVSLAVENGFGDLVALFLQNEKSFVDSCNKEGDPLIVLAAKANRWEMVQMLLEKGASATKCKDDEECALVLASQAGQAGAVRELLRRGGAANGKQMEFALKKVKSAAVVWAFGDVVPHVLQGRSGEWGFLFAAVTSRLEALGAFLEAGVDINATDDGNGTALCISAHDGRLASVRELLRRGADANKKHRTGNTPLHGASFKGHVECVRALLEAGASTTERNNEGKTPLEVASSDDIRMLLTPALP</sequence>
<dbReference type="PROSITE" id="PS50088">
    <property type="entry name" value="ANK_REPEAT"/>
    <property type="match status" value="5"/>
</dbReference>
<evidence type="ECO:0000313" key="5">
    <source>
        <dbReference type="Proteomes" id="UP001378592"/>
    </source>
</evidence>
<evidence type="ECO:0000256" key="1">
    <source>
        <dbReference type="ARBA" id="ARBA00022737"/>
    </source>
</evidence>
<evidence type="ECO:0000256" key="3">
    <source>
        <dbReference type="PROSITE-ProRule" id="PRU00023"/>
    </source>
</evidence>
<dbReference type="AlphaFoldDB" id="A0AAN9W743"/>
<dbReference type="Pfam" id="PF00023">
    <property type="entry name" value="Ank"/>
    <property type="match status" value="1"/>
</dbReference>
<keyword evidence="5" id="KW-1185">Reference proteome</keyword>
<comment type="caution">
    <text evidence="4">The sequence shown here is derived from an EMBL/GenBank/DDBJ whole genome shotgun (WGS) entry which is preliminary data.</text>
</comment>
<dbReference type="GO" id="GO:0045944">
    <property type="term" value="P:positive regulation of transcription by RNA polymerase II"/>
    <property type="evidence" value="ECO:0007669"/>
    <property type="project" value="TreeGrafter"/>
</dbReference>
<dbReference type="Proteomes" id="UP001378592">
    <property type="component" value="Unassembled WGS sequence"/>
</dbReference>
<keyword evidence="2 3" id="KW-0040">ANK repeat</keyword>
<dbReference type="GO" id="GO:0005634">
    <property type="term" value="C:nucleus"/>
    <property type="evidence" value="ECO:0007669"/>
    <property type="project" value="TreeGrafter"/>
</dbReference>
<dbReference type="GO" id="GO:0000976">
    <property type="term" value="F:transcription cis-regulatory region binding"/>
    <property type="evidence" value="ECO:0007669"/>
    <property type="project" value="TreeGrafter"/>
</dbReference>
<organism evidence="4 5">
    <name type="scientific">Gryllus longicercus</name>
    <dbReference type="NCBI Taxonomy" id="2509291"/>
    <lineage>
        <taxon>Eukaryota</taxon>
        <taxon>Metazoa</taxon>
        <taxon>Ecdysozoa</taxon>
        <taxon>Arthropoda</taxon>
        <taxon>Hexapoda</taxon>
        <taxon>Insecta</taxon>
        <taxon>Pterygota</taxon>
        <taxon>Neoptera</taxon>
        <taxon>Polyneoptera</taxon>
        <taxon>Orthoptera</taxon>
        <taxon>Ensifera</taxon>
        <taxon>Gryllidea</taxon>
        <taxon>Grylloidea</taxon>
        <taxon>Gryllidae</taxon>
        <taxon>Gryllinae</taxon>
        <taxon>Gryllus</taxon>
    </lineage>
</organism>
<accession>A0AAN9W743</accession>
<keyword evidence="1" id="KW-0677">Repeat</keyword>